<comment type="caution">
    <text evidence="3">The sequence shown here is derived from an EMBL/GenBank/DDBJ whole genome shotgun (WGS) entry which is preliminary data.</text>
</comment>
<name>A0A7X5Y6Q3_9SPHN</name>
<dbReference type="AlphaFoldDB" id="A0A7X5Y6Q3"/>
<keyword evidence="2" id="KW-0808">Transferase</keyword>
<dbReference type="RefSeq" id="WP_245197803.1">
    <property type="nucleotide sequence ID" value="NZ_JAATJC010000001.1"/>
</dbReference>
<dbReference type="PANTHER" id="PTHR34136">
    <property type="match status" value="1"/>
</dbReference>
<dbReference type="NCBIfam" id="TIGR00696">
    <property type="entry name" value="wecG_tagA_cpsF"/>
    <property type="match status" value="1"/>
</dbReference>
<organism evidence="3 4">
    <name type="scientific">Sphingomonas kaistensis</name>
    <dbReference type="NCBI Taxonomy" id="298708"/>
    <lineage>
        <taxon>Bacteria</taxon>
        <taxon>Pseudomonadati</taxon>
        <taxon>Pseudomonadota</taxon>
        <taxon>Alphaproteobacteria</taxon>
        <taxon>Sphingomonadales</taxon>
        <taxon>Sphingomonadaceae</taxon>
        <taxon>Sphingomonas</taxon>
    </lineage>
</organism>
<dbReference type="CDD" id="cd06533">
    <property type="entry name" value="Glyco_transf_WecG_TagA"/>
    <property type="match status" value="1"/>
</dbReference>
<evidence type="ECO:0000256" key="2">
    <source>
        <dbReference type="ARBA" id="ARBA00022679"/>
    </source>
</evidence>
<keyword evidence="4" id="KW-1185">Reference proteome</keyword>
<dbReference type="Proteomes" id="UP000558192">
    <property type="component" value="Unassembled WGS sequence"/>
</dbReference>
<dbReference type="PANTHER" id="PTHR34136:SF1">
    <property type="entry name" value="UDP-N-ACETYL-D-MANNOSAMINURONIC ACID TRANSFERASE"/>
    <property type="match status" value="1"/>
</dbReference>
<accession>A0A7X5Y6Q3</accession>
<proteinExistence type="predicted"/>
<evidence type="ECO:0000256" key="1">
    <source>
        <dbReference type="ARBA" id="ARBA00022676"/>
    </source>
</evidence>
<evidence type="ECO:0000313" key="3">
    <source>
        <dbReference type="EMBL" id="NJC04496.1"/>
    </source>
</evidence>
<dbReference type="InterPro" id="IPR004629">
    <property type="entry name" value="WecG_TagA_CpsF"/>
</dbReference>
<dbReference type="EMBL" id="JAATJC010000001">
    <property type="protein sequence ID" value="NJC04496.1"/>
    <property type="molecule type" value="Genomic_DNA"/>
</dbReference>
<sequence length="253" mass="28064">MPMPTERVPFVGVGFDRLTMADVLSRLSAVTSATPYGYVVTPNVDHVVRLDDPAQAAELEPLYREADLSLCDSRIIAHLARARGLSLPVVPGSDLTPSLFENVIKPGDRIAIIGGDKDMVADLGRRYPGVDLVHYEPPMGLRRNAAARIEAARFIAEARARFTFIAVGSPQQEMIAGAVRAFPQATGMALCIGASLDFITERQRRAPRIMQRLSIEWVHRLASDPKRMWRRYLVEGPRIFLLAARHRRGTAVR</sequence>
<dbReference type="GO" id="GO:0016758">
    <property type="term" value="F:hexosyltransferase activity"/>
    <property type="evidence" value="ECO:0007669"/>
    <property type="project" value="TreeGrafter"/>
</dbReference>
<keyword evidence="1" id="KW-0328">Glycosyltransferase</keyword>
<evidence type="ECO:0000313" key="4">
    <source>
        <dbReference type="Proteomes" id="UP000558192"/>
    </source>
</evidence>
<reference evidence="3 4" key="1">
    <citation type="submission" date="2020-03" db="EMBL/GenBank/DDBJ databases">
        <title>Genomic Encyclopedia of Type Strains, Phase IV (KMG-IV): sequencing the most valuable type-strain genomes for metagenomic binning, comparative biology and taxonomic classification.</title>
        <authorList>
            <person name="Goeker M."/>
        </authorList>
    </citation>
    <scope>NUCLEOTIDE SEQUENCE [LARGE SCALE GENOMIC DNA]</scope>
    <source>
        <strain evidence="3 4">DSM 16846</strain>
    </source>
</reference>
<dbReference type="Pfam" id="PF03808">
    <property type="entry name" value="Glyco_tran_WecG"/>
    <property type="match status" value="1"/>
</dbReference>
<protein>
    <submittedName>
        <fullName evidence="3">Exopolysaccharide biosynthesis WecB/TagA/CpsF family protein</fullName>
    </submittedName>
</protein>
<gene>
    <name evidence="3" type="ORF">GGQ97_000289</name>
</gene>